<proteinExistence type="predicted"/>
<gene>
    <name evidence="3" type="ORF">Aco03nite_070790</name>
</gene>
<evidence type="ECO:0000256" key="1">
    <source>
        <dbReference type="ARBA" id="ARBA00023172"/>
    </source>
</evidence>
<keyword evidence="4" id="KW-1185">Reference proteome</keyword>
<evidence type="ECO:0000313" key="3">
    <source>
        <dbReference type="EMBL" id="GID58675.1"/>
    </source>
</evidence>
<evidence type="ECO:0000313" key="4">
    <source>
        <dbReference type="Proteomes" id="UP000612282"/>
    </source>
</evidence>
<organism evidence="3 4">
    <name type="scientific">Actinoplanes couchii</name>
    <dbReference type="NCBI Taxonomy" id="403638"/>
    <lineage>
        <taxon>Bacteria</taxon>
        <taxon>Bacillati</taxon>
        <taxon>Actinomycetota</taxon>
        <taxon>Actinomycetes</taxon>
        <taxon>Micromonosporales</taxon>
        <taxon>Micromonosporaceae</taxon>
        <taxon>Actinoplanes</taxon>
    </lineage>
</organism>
<dbReference type="EMBL" id="BOMG01000088">
    <property type="protein sequence ID" value="GID58675.1"/>
    <property type="molecule type" value="Genomic_DNA"/>
</dbReference>
<feature type="domain" description="Tyr recombinase" evidence="2">
    <location>
        <begin position="1"/>
        <end position="63"/>
    </location>
</feature>
<reference evidence="3 4" key="1">
    <citation type="submission" date="2021-01" db="EMBL/GenBank/DDBJ databases">
        <title>Whole genome shotgun sequence of Actinoplanes couchii NBRC 106145.</title>
        <authorList>
            <person name="Komaki H."/>
            <person name="Tamura T."/>
        </authorList>
    </citation>
    <scope>NUCLEOTIDE SEQUENCE [LARGE SCALE GENOMIC DNA]</scope>
    <source>
        <strain evidence="3 4">NBRC 106145</strain>
    </source>
</reference>
<dbReference type="PROSITE" id="PS51898">
    <property type="entry name" value="TYR_RECOMBINASE"/>
    <property type="match status" value="1"/>
</dbReference>
<dbReference type="InterPro" id="IPR011010">
    <property type="entry name" value="DNA_brk_join_enz"/>
</dbReference>
<accession>A0ABQ3XJJ9</accession>
<dbReference type="InterPro" id="IPR013762">
    <property type="entry name" value="Integrase-like_cat_sf"/>
</dbReference>
<protein>
    <recommendedName>
        <fullName evidence="2">Tyr recombinase domain-containing protein</fullName>
    </recommendedName>
</protein>
<dbReference type="Gene3D" id="1.10.443.10">
    <property type="entry name" value="Intergrase catalytic core"/>
    <property type="match status" value="1"/>
</dbReference>
<dbReference type="Proteomes" id="UP000612282">
    <property type="component" value="Unassembled WGS sequence"/>
</dbReference>
<evidence type="ECO:0000259" key="2">
    <source>
        <dbReference type="PROSITE" id="PS51898"/>
    </source>
</evidence>
<dbReference type="SUPFAM" id="SSF56349">
    <property type="entry name" value="DNA breaking-rejoining enzymes"/>
    <property type="match status" value="1"/>
</dbReference>
<sequence length="63" mass="6979">MPAQIVELVEAINPRYRTALLIAAWSGLRRGEIAGLRVEDVDMIEHTITRTSARDPDFAAPFG</sequence>
<keyword evidence="1" id="KW-0233">DNA recombination</keyword>
<dbReference type="InterPro" id="IPR002104">
    <property type="entry name" value="Integrase_catalytic"/>
</dbReference>
<name>A0ABQ3XJJ9_9ACTN</name>
<comment type="caution">
    <text evidence="3">The sequence shown here is derived from an EMBL/GenBank/DDBJ whole genome shotgun (WGS) entry which is preliminary data.</text>
</comment>